<evidence type="ECO:0000259" key="4">
    <source>
        <dbReference type="PROSITE" id="PS50932"/>
    </source>
</evidence>
<dbReference type="CDD" id="cd06267">
    <property type="entry name" value="PBP1_LacI_sugar_binding-like"/>
    <property type="match status" value="1"/>
</dbReference>
<sequence>MQKGSQVIRQDSGDASKRQRAVTMQDVADHVGVSKALVSMVFRRVTGPSAETRMRVLEAAEKLGYRPNRSAALLSLRRSHLIGVMANIRNTFHAELVEDIVAEADAFGYEVVLGAVTPTHGEIAVVETLLDFRCEALILLGPELDEARLAELGGRTSVVVVGRRTPCPSVDVVRTADARGIGRVVDHLVELGHRRISHLSGGSGTIPNDRKSGYMRAMKRHGLADAIDIIDGDFTEHAGILAARELLGRRKRPTAVCAANDRSAIGLLDELRRSGIEVPGGIAVAGYDDSMLAQLAHIDLTTVSQEPRQQAGRAVRAVVERLDEGRRERLDVLLEPRLVIRHTTLPQVQQPA</sequence>
<dbReference type="InterPro" id="IPR046335">
    <property type="entry name" value="LacI/GalR-like_sensor"/>
</dbReference>
<evidence type="ECO:0000313" key="6">
    <source>
        <dbReference type="Proteomes" id="UP000247781"/>
    </source>
</evidence>
<evidence type="ECO:0000256" key="2">
    <source>
        <dbReference type="ARBA" id="ARBA00023125"/>
    </source>
</evidence>
<feature type="domain" description="HTH lacI-type" evidence="4">
    <location>
        <begin position="22"/>
        <end position="76"/>
    </location>
</feature>
<keyword evidence="3" id="KW-0804">Transcription</keyword>
<keyword evidence="2" id="KW-0238">DNA-binding</keyword>
<dbReference type="SUPFAM" id="SSF53822">
    <property type="entry name" value="Periplasmic binding protein-like I"/>
    <property type="match status" value="1"/>
</dbReference>
<dbReference type="PANTHER" id="PTHR30146:SF153">
    <property type="entry name" value="LACTOSE OPERON REPRESSOR"/>
    <property type="match status" value="1"/>
</dbReference>
<evidence type="ECO:0000313" key="5">
    <source>
        <dbReference type="EMBL" id="PXX02459.1"/>
    </source>
</evidence>
<dbReference type="Gene3D" id="3.40.50.2300">
    <property type="match status" value="2"/>
</dbReference>
<reference evidence="5 6" key="2">
    <citation type="submission" date="2018-06" db="EMBL/GenBank/DDBJ databases">
        <title>Sequencing of bacterial isolates from soil warming experiment in Harvard Forest, Massachusetts, USA.</title>
        <authorList>
            <person name="Deangelis K.PhD."/>
        </authorList>
    </citation>
    <scope>NUCLEOTIDE SEQUENCE [LARGE SCALE GENOMIC DNA]</scope>
    <source>
        <strain evidence="5 6">GAS496</strain>
    </source>
</reference>
<dbReference type="EMBL" id="QJJU01000024">
    <property type="protein sequence ID" value="PXX02459.1"/>
    <property type="molecule type" value="Genomic_DNA"/>
</dbReference>
<dbReference type="PROSITE" id="PS50932">
    <property type="entry name" value="HTH_LACI_2"/>
    <property type="match status" value="1"/>
</dbReference>
<organism evidence="5 6">
    <name type="scientific">Mycolicibacterium moriokaense</name>
    <dbReference type="NCBI Taxonomy" id="39691"/>
    <lineage>
        <taxon>Bacteria</taxon>
        <taxon>Bacillati</taxon>
        <taxon>Actinomycetota</taxon>
        <taxon>Actinomycetes</taxon>
        <taxon>Mycobacteriales</taxon>
        <taxon>Mycobacteriaceae</taxon>
        <taxon>Mycolicibacterium</taxon>
    </lineage>
</organism>
<dbReference type="Proteomes" id="UP000247781">
    <property type="component" value="Unassembled WGS sequence"/>
</dbReference>
<dbReference type="RefSeq" id="WP_235658533.1">
    <property type="nucleotide sequence ID" value="NZ_QJJU01000024.1"/>
</dbReference>
<dbReference type="CDD" id="cd01392">
    <property type="entry name" value="HTH_LacI"/>
    <property type="match status" value="1"/>
</dbReference>
<protein>
    <submittedName>
        <fullName evidence="5">LacI family transcriptional regulator</fullName>
    </submittedName>
</protein>
<dbReference type="InterPro" id="IPR010982">
    <property type="entry name" value="Lambda_DNA-bd_dom_sf"/>
</dbReference>
<dbReference type="PANTHER" id="PTHR30146">
    <property type="entry name" value="LACI-RELATED TRANSCRIPTIONAL REPRESSOR"/>
    <property type="match status" value="1"/>
</dbReference>
<keyword evidence="1" id="KW-0805">Transcription regulation</keyword>
<comment type="caution">
    <text evidence="5">The sequence shown here is derived from an EMBL/GenBank/DDBJ whole genome shotgun (WGS) entry which is preliminary data.</text>
</comment>
<dbReference type="Pfam" id="PF00356">
    <property type="entry name" value="LacI"/>
    <property type="match status" value="1"/>
</dbReference>
<dbReference type="SMART" id="SM00354">
    <property type="entry name" value="HTH_LACI"/>
    <property type="match status" value="1"/>
</dbReference>
<dbReference type="InterPro" id="IPR028082">
    <property type="entry name" value="Peripla_BP_I"/>
</dbReference>
<dbReference type="GO" id="GO:0000976">
    <property type="term" value="F:transcription cis-regulatory region binding"/>
    <property type="evidence" value="ECO:0007669"/>
    <property type="project" value="TreeGrafter"/>
</dbReference>
<evidence type="ECO:0000256" key="3">
    <source>
        <dbReference type="ARBA" id="ARBA00023163"/>
    </source>
</evidence>
<dbReference type="InterPro" id="IPR000843">
    <property type="entry name" value="HTH_LacI"/>
</dbReference>
<gene>
    <name evidence="5" type="ORF">C8E89_1245</name>
</gene>
<dbReference type="SUPFAM" id="SSF47413">
    <property type="entry name" value="lambda repressor-like DNA-binding domains"/>
    <property type="match status" value="1"/>
</dbReference>
<keyword evidence="6" id="KW-1185">Reference proteome</keyword>
<proteinExistence type="predicted"/>
<dbReference type="Pfam" id="PF13377">
    <property type="entry name" value="Peripla_BP_3"/>
    <property type="match status" value="1"/>
</dbReference>
<dbReference type="Gene3D" id="1.10.260.40">
    <property type="entry name" value="lambda repressor-like DNA-binding domains"/>
    <property type="match status" value="1"/>
</dbReference>
<evidence type="ECO:0000256" key="1">
    <source>
        <dbReference type="ARBA" id="ARBA00023015"/>
    </source>
</evidence>
<accession>A0A318HDS4</accession>
<reference evidence="6" key="1">
    <citation type="submission" date="2018-05" db="EMBL/GenBank/DDBJ databases">
        <authorList>
            <person name="Deangelis K."/>
            <person name="Huntemann M."/>
            <person name="Clum A."/>
            <person name="Pillay M."/>
            <person name="Palaniappan K."/>
            <person name="Varghese N."/>
            <person name="Mikhailova N."/>
            <person name="Stamatis D."/>
            <person name="Reddy T."/>
            <person name="Daum C."/>
            <person name="Shapiro N."/>
            <person name="Ivanova N."/>
            <person name="Kyrpides N."/>
            <person name="Woyke T."/>
        </authorList>
    </citation>
    <scope>NUCLEOTIDE SEQUENCE [LARGE SCALE GENOMIC DNA]</scope>
    <source>
        <strain evidence="6">GAS496</strain>
    </source>
</reference>
<dbReference type="GO" id="GO:0003700">
    <property type="term" value="F:DNA-binding transcription factor activity"/>
    <property type="evidence" value="ECO:0007669"/>
    <property type="project" value="TreeGrafter"/>
</dbReference>
<name>A0A318HDS4_9MYCO</name>
<dbReference type="AlphaFoldDB" id="A0A318HDS4"/>